<gene>
    <name evidence="4" type="ORF">LZC94_09665</name>
</gene>
<dbReference type="InterPro" id="IPR013320">
    <property type="entry name" value="ConA-like_dom_sf"/>
</dbReference>
<organism evidence="4 5">
    <name type="scientific">Pendulispora albinea</name>
    <dbReference type="NCBI Taxonomy" id="2741071"/>
    <lineage>
        <taxon>Bacteria</taxon>
        <taxon>Pseudomonadati</taxon>
        <taxon>Myxococcota</taxon>
        <taxon>Myxococcia</taxon>
        <taxon>Myxococcales</taxon>
        <taxon>Sorangiineae</taxon>
        <taxon>Pendulisporaceae</taxon>
        <taxon>Pendulispora</taxon>
    </lineage>
</organism>
<dbReference type="InterPro" id="IPR050546">
    <property type="entry name" value="Glycosyl_Hydrlase_16"/>
</dbReference>
<keyword evidence="2" id="KW-0472">Membrane</keyword>
<dbReference type="Proteomes" id="UP001370348">
    <property type="component" value="Chromosome"/>
</dbReference>
<evidence type="ECO:0000256" key="2">
    <source>
        <dbReference type="SAM" id="Phobius"/>
    </source>
</evidence>
<proteinExistence type="inferred from homology"/>
<dbReference type="GO" id="GO:0016787">
    <property type="term" value="F:hydrolase activity"/>
    <property type="evidence" value="ECO:0007669"/>
    <property type="project" value="UniProtKB-KW"/>
</dbReference>
<dbReference type="Pfam" id="PF00722">
    <property type="entry name" value="Glyco_hydro_16"/>
    <property type="match status" value="1"/>
</dbReference>
<evidence type="ECO:0000313" key="4">
    <source>
        <dbReference type="EMBL" id="WXB17532.1"/>
    </source>
</evidence>
<evidence type="ECO:0000259" key="3">
    <source>
        <dbReference type="PROSITE" id="PS51762"/>
    </source>
</evidence>
<dbReference type="PANTHER" id="PTHR10963:SF55">
    <property type="entry name" value="GLYCOSIDE HYDROLASE FAMILY 16 PROTEIN"/>
    <property type="match status" value="1"/>
</dbReference>
<dbReference type="EMBL" id="CP089984">
    <property type="protein sequence ID" value="WXB17532.1"/>
    <property type="molecule type" value="Genomic_DNA"/>
</dbReference>
<sequence length="300" mass="33204">MVRRSVVSRVLRAFRGLRGLRALRAGAVAAGAYAVAAALSHCYWLTPYDDLTSDGAGGDGGDAGAIAYPPGGGWRLVFDDEFEGRTLDRRKWDTKYPRDGERAYSDPDNGEAQWYLEQNAIVEDGKLKLTARREEYRSPSRVFRYTSGMVHAKSSPFQYGYMEARMLLPKGVGFHPSFWTWPEDENASPEIDVMSFFSGTPSKISCIYHPPGGGSTVGTDVTRADWSDGWHTFAADWSRDGVNWYIDGQWVHSSPAPSTKLYMILTMAVTNGAAGFPPAPDGNTTFPSALQIDYVRVFQR</sequence>
<protein>
    <submittedName>
        <fullName evidence="4">Glycoside hydrolase family 16 protein</fullName>
    </submittedName>
</protein>
<dbReference type="SUPFAM" id="SSF49899">
    <property type="entry name" value="Concanavalin A-like lectins/glucanases"/>
    <property type="match status" value="1"/>
</dbReference>
<dbReference type="InterPro" id="IPR000757">
    <property type="entry name" value="Beta-glucanase-like"/>
</dbReference>
<dbReference type="CDD" id="cd08023">
    <property type="entry name" value="GH16_laminarinase_like"/>
    <property type="match status" value="1"/>
</dbReference>
<accession>A0ABZ2M642</accession>
<keyword evidence="5" id="KW-1185">Reference proteome</keyword>
<evidence type="ECO:0000256" key="1">
    <source>
        <dbReference type="ARBA" id="ARBA00006865"/>
    </source>
</evidence>
<dbReference type="PANTHER" id="PTHR10963">
    <property type="entry name" value="GLYCOSYL HYDROLASE-RELATED"/>
    <property type="match status" value="1"/>
</dbReference>
<dbReference type="RefSeq" id="WP_394827166.1">
    <property type="nucleotide sequence ID" value="NZ_CP089984.1"/>
</dbReference>
<comment type="similarity">
    <text evidence="1">Belongs to the glycosyl hydrolase 16 family.</text>
</comment>
<keyword evidence="4" id="KW-0378">Hydrolase</keyword>
<reference evidence="4 5" key="1">
    <citation type="submission" date="2021-12" db="EMBL/GenBank/DDBJ databases">
        <title>Discovery of the Pendulisporaceae a myxobacterial family with distinct sporulation behavior and unique specialized metabolism.</title>
        <authorList>
            <person name="Garcia R."/>
            <person name="Popoff A."/>
            <person name="Bader C.D."/>
            <person name="Loehr J."/>
            <person name="Walesch S."/>
            <person name="Walt C."/>
            <person name="Boldt J."/>
            <person name="Bunk B."/>
            <person name="Haeckl F.J.F.P.J."/>
            <person name="Gunesch A.P."/>
            <person name="Birkelbach J."/>
            <person name="Nuebel U."/>
            <person name="Pietschmann T."/>
            <person name="Bach T."/>
            <person name="Mueller R."/>
        </authorList>
    </citation>
    <scope>NUCLEOTIDE SEQUENCE [LARGE SCALE GENOMIC DNA]</scope>
    <source>
        <strain evidence="4 5">MSr11954</strain>
    </source>
</reference>
<keyword evidence="2" id="KW-1133">Transmembrane helix</keyword>
<name>A0ABZ2M642_9BACT</name>
<feature type="domain" description="GH16" evidence="3">
    <location>
        <begin position="61"/>
        <end position="300"/>
    </location>
</feature>
<dbReference type="PROSITE" id="PS51762">
    <property type="entry name" value="GH16_2"/>
    <property type="match status" value="1"/>
</dbReference>
<feature type="transmembrane region" description="Helical" evidence="2">
    <location>
        <begin position="21"/>
        <end position="46"/>
    </location>
</feature>
<evidence type="ECO:0000313" key="5">
    <source>
        <dbReference type="Proteomes" id="UP001370348"/>
    </source>
</evidence>
<dbReference type="Gene3D" id="2.60.120.200">
    <property type="match status" value="1"/>
</dbReference>
<keyword evidence="2" id="KW-0812">Transmembrane</keyword>